<keyword evidence="2" id="KW-1185">Reference proteome</keyword>
<proteinExistence type="predicted"/>
<name>A0A6M8FH78_9GAMM</name>
<organism evidence="1 2">
    <name type="scientific">Aquipseudomonas campi</name>
    <dbReference type="NCBI Taxonomy" id="2731681"/>
    <lineage>
        <taxon>Bacteria</taxon>
        <taxon>Pseudomonadati</taxon>
        <taxon>Pseudomonadota</taxon>
        <taxon>Gammaproteobacteria</taxon>
        <taxon>Pseudomonadales</taxon>
        <taxon>Pseudomonadaceae</taxon>
        <taxon>Aquipseudomonas</taxon>
    </lineage>
</organism>
<accession>A0A6M8FH78</accession>
<evidence type="ECO:0000313" key="2">
    <source>
        <dbReference type="Proteomes" id="UP000501379"/>
    </source>
</evidence>
<protein>
    <submittedName>
        <fullName evidence="1">Uncharacterized protein</fullName>
    </submittedName>
</protein>
<dbReference type="EMBL" id="CP053697">
    <property type="protein sequence ID" value="QKE63309.1"/>
    <property type="molecule type" value="Genomic_DNA"/>
</dbReference>
<dbReference type="KEGG" id="pcam:HNE05_08015"/>
<reference evidence="1" key="1">
    <citation type="submission" date="2020-07" db="EMBL/GenBank/DDBJ databases">
        <title>Nitrate ammonifying Pseudomonas campi sp. nov. isolated from German agricultural grassland.</title>
        <authorList>
            <person name="Timsy T."/>
            <person name="Ulrich A."/>
            <person name="Spanner T."/>
            <person name="Foesel B."/>
            <person name="Kolb S."/>
            <person name="Horn M.A."/>
            <person name="Behrendt U."/>
        </authorList>
    </citation>
    <scope>NUCLEOTIDE SEQUENCE</scope>
    <source>
        <strain evidence="1">S1-A32-2</strain>
    </source>
</reference>
<evidence type="ECO:0000313" key="1">
    <source>
        <dbReference type="EMBL" id="QKE63309.1"/>
    </source>
</evidence>
<sequence length="133" mass="15583">MQLMTNAQWQEFLKTARRILGQGAPVSWASKSWCAWTTFQSLNSDINYWKSGLPDEQDIHESYTADGGVWGQPFHYEQIAHFIIPAQFYWEKIENKEFTHGHRQQNISKLSEELTTLGIPHRLTELVLEIKLY</sequence>
<dbReference type="AlphaFoldDB" id="A0A6M8FH78"/>
<gene>
    <name evidence="1" type="ORF">HNE05_08015</name>
</gene>
<dbReference type="Proteomes" id="UP000501379">
    <property type="component" value="Chromosome"/>
</dbReference>